<keyword evidence="4" id="KW-1185">Reference proteome</keyword>
<evidence type="ECO:0000259" key="2">
    <source>
        <dbReference type="PROSITE" id="PS50089"/>
    </source>
</evidence>
<dbReference type="GO" id="GO:0008270">
    <property type="term" value="F:zinc ion binding"/>
    <property type="evidence" value="ECO:0007669"/>
    <property type="project" value="UniProtKB-KW"/>
</dbReference>
<dbReference type="SUPFAM" id="SSF57850">
    <property type="entry name" value="RING/U-box"/>
    <property type="match status" value="1"/>
</dbReference>
<dbReference type="InterPro" id="IPR001841">
    <property type="entry name" value="Znf_RING"/>
</dbReference>
<dbReference type="PANTHER" id="PTHR12109">
    <property type="entry name" value="RING FINGER PROTEIN 141-RELATED"/>
    <property type="match status" value="1"/>
</dbReference>
<keyword evidence="1" id="KW-0862">Zinc</keyword>
<accession>A0A1B2JIY0</accession>
<evidence type="ECO:0000313" key="4">
    <source>
        <dbReference type="Proteomes" id="UP000094565"/>
    </source>
</evidence>
<reference evidence="3 4" key="1">
    <citation type="submission" date="2016-02" db="EMBL/GenBank/DDBJ databases">
        <title>Comparative genomic and transcriptomic foundation for Pichia pastoris.</title>
        <authorList>
            <person name="Love K.R."/>
            <person name="Shah K.A."/>
            <person name="Whittaker C.A."/>
            <person name="Wu J."/>
            <person name="Bartlett M.C."/>
            <person name="Ma D."/>
            <person name="Leeson R.L."/>
            <person name="Priest M."/>
            <person name="Young S.K."/>
            <person name="Love J.C."/>
        </authorList>
    </citation>
    <scope>NUCLEOTIDE SEQUENCE [LARGE SCALE GENOMIC DNA]</scope>
    <source>
        <strain evidence="3 4">ATCC 28485</strain>
    </source>
</reference>
<dbReference type="AlphaFoldDB" id="A0A1B2JIY0"/>
<dbReference type="EMBL" id="CP014587">
    <property type="protein sequence ID" value="ANZ77989.1"/>
    <property type="molecule type" value="Genomic_DNA"/>
</dbReference>
<dbReference type="InterPro" id="IPR032675">
    <property type="entry name" value="LRR_dom_sf"/>
</dbReference>
<dbReference type="OrthoDB" id="8062037at2759"/>
<dbReference type="Proteomes" id="UP000094565">
    <property type="component" value="Chromosome 4"/>
</dbReference>
<gene>
    <name evidence="3" type="ORF">ATY40_BA7504750</name>
</gene>
<protein>
    <submittedName>
        <fullName evidence="3">BA75_04750T0</fullName>
    </submittedName>
</protein>
<organism evidence="3 4">
    <name type="scientific">Komagataella pastoris</name>
    <name type="common">Yeast</name>
    <name type="synonym">Pichia pastoris</name>
    <dbReference type="NCBI Taxonomy" id="4922"/>
    <lineage>
        <taxon>Eukaryota</taxon>
        <taxon>Fungi</taxon>
        <taxon>Dikarya</taxon>
        <taxon>Ascomycota</taxon>
        <taxon>Saccharomycotina</taxon>
        <taxon>Pichiomycetes</taxon>
        <taxon>Pichiales</taxon>
        <taxon>Pichiaceae</taxon>
        <taxon>Komagataella</taxon>
    </lineage>
</organism>
<dbReference type="Gene3D" id="3.30.40.10">
    <property type="entry name" value="Zinc/RING finger domain, C3HC4 (zinc finger)"/>
    <property type="match status" value="1"/>
</dbReference>
<dbReference type="Gene3D" id="3.80.10.10">
    <property type="entry name" value="Ribonuclease Inhibitor"/>
    <property type="match status" value="1"/>
</dbReference>
<proteinExistence type="predicted"/>
<dbReference type="InterPro" id="IPR047126">
    <property type="entry name" value="RNF141-like"/>
</dbReference>
<keyword evidence="1" id="KW-0479">Metal-binding</keyword>
<evidence type="ECO:0000313" key="3">
    <source>
        <dbReference type="EMBL" id="ANZ77989.1"/>
    </source>
</evidence>
<feature type="domain" description="RING-type" evidence="2">
    <location>
        <begin position="618"/>
        <end position="657"/>
    </location>
</feature>
<dbReference type="PROSITE" id="PS50089">
    <property type="entry name" value="ZF_RING_2"/>
    <property type="match status" value="1"/>
</dbReference>
<keyword evidence="1" id="KW-0863">Zinc-finger</keyword>
<sequence>MSMNDLPQVAFGVLNIDSSFTEESLASTLRKMDLSEVMQLKVTNGELTKFRLPQDIVFPKLMSCLFISETAVFFVSEEVNSDTEAEMVKGKLTEIDVDLATSFPLIEQLTIAEYPNLSSVELFHGKDSDNLRTVNVSNSFESFKAFSQFSSHILDHSPNLKDLMYSWLLFEDGKNHVLEVSLDKCPQLEAIFCQSIDAFSSIHIRCEKKHRMKGLAIQETAGLTTIRLDPTITIEESLNVVDYRKEARLHAAISSISACKRITLSARCWRELGVENVKFENLTDLNVLRSSGMLNQHFKRYVLEGEYTKDEALEGQDSILRTLGHPENFPCLEVFICEFVQDFGLFIDLLNQLPNIISFEVVDKTSVEPIELDKPCKIQTLRIDTGQYPQIKISNQDSLDDISICCIPKCSSIEISDCSNLTMIDAYDFEGKMSFSFRNCPELIGLRLEYVDSIESLFIDESCKNLRELTIGSNKPFDMKLPESLLDNLHSVSLREIDELSASFSSAKVFYLFSEPSLKCLELRNTDNLTHLYVKAFPTKFTIGETPKLRYVQASEGSQVYTHFQKMLARLDTENPLKSYSTIDSITDEFSKLGDFFGGKVYQNDETEYCHFEGDKKCPICLEDLTEKCTLLPCGHPLHDECLKELLKDSGDCPLCNTKLREQQFELKAFENF</sequence>
<dbReference type="SMART" id="SM00184">
    <property type="entry name" value="RING"/>
    <property type="match status" value="1"/>
</dbReference>
<name>A0A1B2JIY0_PICPA</name>
<dbReference type="Pfam" id="PF13639">
    <property type="entry name" value="zf-RING_2"/>
    <property type="match status" value="1"/>
</dbReference>
<evidence type="ECO:0000256" key="1">
    <source>
        <dbReference type="PROSITE-ProRule" id="PRU00175"/>
    </source>
</evidence>
<dbReference type="InterPro" id="IPR013083">
    <property type="entry name" value="Znf_RING/FYVE/PHD"/>
</dbReference>
<dbReference type="SUPFAM" id="SSF52047">
    <property type="entry name" value="RNI-like"/>
    <property type="match status" value="1"/>
</dbReference>